<dbReference type="InterPro" id="IPR029058">
    <property type="entry name" value="AB_hydrolase_fold"/>
</dbReference>
<keyword evidence="2" id="KW-0472">Membrane</keyword>
<keyword evidence="4" id="KW-1185">Reference proteome</keyword>
<evidence type="ECO:0000313" key="4">
    <source>
        <dbReference type="Proteomes" id="UP000267251"/>
    </source>
</evidence>
<feature type="compositionally biased region" description="Gly residues" evidence="1">
    <location>
        <begin position="97"/>
        <end position="110"/>
    </location>
</feature>
<keyword evidence="2" id="KW-1133">Transmembrane helix</keyword>
<dbReference type="Proteomes" id="UP000267251">
    <property type="component" value="Unassembled WGS sequence"/>
</dbReference>
<accession>A0A4P9Y2W2</accession>
<dbReference type="EMBL" id="KZ988082">
    <property type="protein sequence ID" value="RKP13207.1"/>
    <property type="molecule type" value="Genomic_DNA"/>
</dbReference>
<feature type="compositionally biased region" description="Low complexity" evidence="1">
    <location>
        <begin position="150"/>
        <end position="167"/>
    </location>
</feature>
<feature type="region of interest" description="Disordered" evidence="1">
    <location>
        <begin position="91"/>
        <end position="180"/>
    </location>
</feature>
<evidence type="ECO:0000256" key="1">
    <source>
        <dbReference type="SAM" id="MobiDB-lite"/>
    </source>
</evidence>
<dbReference type="OrthoDB" id="10535857at2759"/>
<evidence type="ECO:0000256" key="2">
    <source>
        <dbReference type="SAM" id="Phobius"/>
    </source>
</evidence>
<dbReference type="Gene3D" id="3.40.50.1820">
    <property type="entry name" value="alpha/beta hydrolase"/>
    <property type="match status" value="1"/>
</dbReference>
<sequence>MDHWIRSLLLPASGAVTVVAAFSVLFPPLLLLLLLFPLALLPPRDQPSVIPLSRRCGLRLLRLALDQLPTPAIQRALRLLVSSQARHLSLTWEGKPGSEGDGGVLEGGSGPIPIEADGEESNGLGWWIQGPSPSPPSSLPVGTKEKDHSNQLSSSLKSSIAPTSFSPLPTPPSSVDSPGLSSFPLPSTPIPSLILVLWIPVIGWGWGHSLLAAPALTQWMEAWRRDQGGKEEEEEEVKSDLHILALNMDVTGTLEAQADHVSGVVESLRHRYHTTTRKVRVILAGAGAGAAVALHVPNIDGIVGISPWVKSPSPTECVYGHEEEELRRIEEEGGRNDGAKTYFTPTSWIMSPSTSLTHHVGRSGGGGGGGGILRGWLGRGRGQTRDFIPPRMVLAPWPTSIGGGDGALSSHGKVCPSPAALPPTLLICGSREVTVEDTVGWACQEEEEGRRIRVCVEQGGMFGCGVGWAGVEESVMGRGTQRVLAYLHGIDRDSSSWQYVVR</sequence>
<name>A0A4P9Y2W2_9FUNG</name>
<evidence type="ECO:0008006" key="5">
    <source>
        <dbReference type="Google" id="ProtNLM"/>
    </source>
</evidence>
<gene>
    <name evidence="3" type="ORF">BJ684DRAFT_16376</name>
</gene>
<feature type="transmembrane region" description="Helical" evidence="2">
    <location>
        <begin position="12"/>
        <end position="40"/>
    </location>
</feature>
<keyword evidence="2" id="KW-0812">Transmembrane</keyword>
<dbReference type="AlphaFoldDB" id="A0A4P9Y2W2"/>
<proteinExistence type="predicted"/>
<organism evidence="3 4">
    <name type="scientific">Piptocephalis cylindrospora</name>
    <dbReference type="NCBI Taxonomy" id="1907219"/>
    <lineage>
        <taxon>Eukaryota</taxon>
        <taxon>Fungi</taxon>
        <taxon>Fungi incertae sedis</taxon>
        <taxon>Zoopagomycota</taxon>
        <taxon>Zoopagomycotina</taxon>
        <taxon>Zoopagomycetes</taxon>
        <taxon>Zoopagales</taxon>
        <taxon>Piptocephalidaceae</taxon>
        <taxon>Piptocephalis</taxon>
    </lineage>
</organism>
<reference evidence="4" key="1">
    <citation type="journal article" date="2018" name="Nat. Microbiol.">
        <title>Leveraging single-cell genomics to expand the fungal tree of life.</title>
        <authorList>
            <person name="Ahrendt S.R."/>
            <person name="Quandt C.A."/>
            <person name="Ciobanu D."/>
            <person name="Clum A."/>
            <person name="Salamov A."/>
            <person name="Andreopoulos B."/>
            <person name="Cheng J.F."/>
            <person name="Woyke T."/>
            <person name="Pelin A."/>
            <person name="Henrissat B."/>
            <person name="Reynolds N.K."/>
            <person name="Benny G.L."/>
            <person name="Smith M.E."/>
            <person name="James T.Y."/>
            <person name="Grigoriev I.V."/>
        </authorList>
    </citation>
    <scope>NUCLEOTIDE SEQUENCE [LARGE SCALE GENOMIC DNA]</scope>
</reference>
<evidence type="ECO:0000313" key="3">
    <source>
        <dbReference type="EMBL" id="RKP13207.1"/>
    </source>
</evidence>
<dbReference type="SUPFAM" id="SSF53474">
    <property type="entry name" value="alpha/beta-Hydrolases"/>
    <property type="match status" value="1"/>
</dbReference>
<protein>
    <recommendedName>
        <fullName evidence="5">Alpha/Beta hydrolase protein</fullName>
    </recommendedName>
</protein>